<protein>
    <submittedName>
        <fullName evidence="2">Uncharacterized protein</fullName>
    </submittedName>
</protein>
<gene>
    <name evidence="2" type="ORF">PF002_g8921</name>
    <name evidence="3" type="ORF">PF004_g4709</name>
</gene>
<reference evidence="2 4" key="1">
    <citation type="submission" date="2018-08" db="EMBL/GenBank/DDBJ databases">
        <title>Genomic investigation of the strawberry pathogen Phytophthora fragariae indicates pathogenicity is determined by transcriptional variation in three key races.</title>
        <authorList>
            <person name="Adams T.M."/>
            <person name="Armitage A.D."/>
            <person name="Sobczyk M.K."/>
            <person name="Bates H.J."/>
            <person name="Dunwell J.M."/>
            <person name="Nellist C.F."/>
            <person name="Harrison R.J."/>
        </authorList>
    </citation>
    <scope>NUCLEOTIDE SEQUENCE [LARGE SCALE GENOMIC DNA]</scope>
    <source>
        <strain evidence="2 4">BC-1</strain>
        <strain evidence="3 5">BC-23</strain>
    </source>
</reference>
<sequence length="245" mass="27937">MLDNQFGSRYDDADIAKQTEKLLGKEVPLPKLVDQKKESACWKSEVTLRFPTFKLDAITYGGERYDSALGMKYHTWYDTRRVMAFTAMALSLDMNLRYLFKGDGVNPDYILRDLLNHELKPGQTVEAYVAKSEQLVRYLRQANDEMEESEHASLLISNSQREFRELAKQHTVDNLQPKATVPRAAHVSYVNEGQVRKGGKKKRQGAKMEELAKKKAHQVQQLQQTRPPVCQMHGDYEPSSEAGAG</sequence>
<dbReference type="AlphaFoldDB" id="A0A6A3ZU70"/>
<accession>A0A6A3ZU70</accession>
<organism evidence="2 4">
    <name type="scientific">Phytophthora fragariae</name>
    <dbReference type="NCBI Taxonomy" id="53985"/>
    <lineage>
        <taxon>Eukaryota</taxon>
        <taxon>Sar</taxon>
        <taxon>Stramenopiles</taxon>
        <taxon>Oomycota</taxon>
        <taxon>Peronosporomycetes</taxon>
        <taxon>Peronosporales</taxon>
        <taxon>Peronosporaceae</taxon>
        <taxon>Phytophthora</taxon>
    </lineage>
</organism>
<dbReference type="EMBL" id="QXGD01000357">
    <property type="protein sequence ID" value="KAE9242102.1"/>
    <property type="molecule type" value="Genomic_DNA"/>
</dbReference>
<comment type="caution">
    <text evidence="2">The sequence shown here is derived from an EMBL/GenBank/DDBJ whole genome shotgun (WGS) entry which is preliminary data.</text>
</comment>
<evidence type="ECO:0000313" key="4">
    <source>
        <dbReference type="Proteomes" id="UP000440367"/>
    </source>
</evidence>
<evidence type="ECO:0000313" key="3">
    <source>
        <dbReference type="EMBL" id="KAE9246612.1"/>
    </source>
</evidence>
<feature type="region of interest" description="Disordered" evidence="1">
    <location>
        <begin position="193"/>
        <end position="245"/>
    </location>
</feature>
<proteinExistence type="predicted"/>
<dbReference type="Proteomes" id="UP000440367">
    <property type="component" value="Unassembled WGS sequence"/>
</dbReference>
<evidence type="ECO:0000313" key="2">
    <source>
        <dbReference type="EMBL" id="KAE9242102.1"/>
    </source>
</evidence>
<dbReference type="Proteomes" id="UP000476176">
    <property type="component" value="Unassembled WGS sequence"/>
</dbReference>
<dbReference type="EMBL" id="QXGC01000166">
    <property type="protein sequence ID" value="KAE9246612.1"/>
    <property type="molecule type" value="Genomic_DNA"/>
</dbReference>
<evidence type="ECO:0000313" key="5">
    <source>
        <dbReference type="Proteomes" id="UP000476176"/>
    </source>
</evidence>
<name>A0A6A3ZU70_9STRA</name>
<evidence type="ECO:0000256" key="1">
    <source>
        <dbReference type="SAM" id="MobiDB-lite"/>
    </source>
</evidence>